<keyword evidence="3" id="KW-1185">Reference proteome</keyword>
<dbReference type="InterPro" id="IPR012899">
    <property type="entry name" value="LTXXQ"/>
</dbReference>
<sequence>MKKTIITFFALLLSIATFSQDKLDKDKIMTLKVAFITENLELTTNEAQKFWPIYNAFEEAQDRLRDAAHALRKNANTETLTETEAKDLLKQMQDNNIKRIQLYNNYLEDLQTVFTAKKIIKLKETEDNFRKKMFEEYKKRRKKNKE</sequence>
<dbReference type="EMBL" id="JBHULM010000007">
    <property type="protein sequence ID" value="MFD2541824.1"/>
    <property type="molecule type" value="Genomic_DNA"/>
</dbReference>
<evidence type="ECO:0000256" key="1">
    <source>
        <dbReference type="SAM" id="SignalP"/>
    </source>
</evidence>
<comment type="caution">
    <text evidence="2">The sequence shown here is derived from an EMBL/GenBank/DDBJ whole genome shotgun (WGS) entry which is preliminary data.</text>
</comment>
<organism evidence="2 3">
    <name type="scientific">Lacinutrix gracilariae</name>
    <dbReference type="NCBI Taxonomy" id="1747198"/>
    <lineage>
        <taxon>Bacteria</taxon>
        <taxon>Pseudomonadati</taxon>
        <taxon>Bacteroidota</taxon>
        <taxon>Flavobacteriia</taxon>
        <taxon>Flavobacteriales</taxon>
        <taxon>Flavobacteriaceae</taxon>
        <taxon>Lacinutrix</taxon>
    </lineage>
</organism>
<dbReference type="Pfam" id="PF07813">
    <property type="entry name" value="LTXXQ"/>
    <property type="match status" value="1"/>
</dbReference>
<proteinExistence type="predicted"/>
<feature type="chain" id="PRO_5047266586" evidence="1">
    <location>
        <begin position="20"/>
        <end position="146"/>
    </location>
</feature>
<gene>
    <name evidence="2" type="ORF">ACFSSB_05780</name>
</gene>
<feature type="signal peptide" evidence="1">
    <location>
        <begin position="1"/>
        <end position="19"/>
    </location>
</feature>
<evidence type="ECO:0000313" key="3">
    <source>
        <dbReference type="Proteomes" id="UP001597467"/>
    </source>
</evidence>
<protein>
    <submittedName>
        <fullName evidence="2">Sensor of ECF-type sigma factor</fullName>
    </submittedName>
</protein>
<accession>A0ABW5K132</accession>
<evidence type="ECO:0000313" key="2">
    <source>
        <dbReference type="EMBL" id="MFD2541824.1"/>
    </source>
</evidence>
<keyword evidence="1" id="KW-0732">Signal</keyword>
<name>A0ABW5K132_9FLAO</name>
<reference evidence="3" key="1">
    <citation type="journal article" date="2019" name="Int. J. Syst. Evol. Microbiol.">
        <title>The Global Catalogue of Microorganisms (GCM) 10K type strain sequencing project: providing services to taxonomists for standard genome sequencing and annotation.</title>
        <authorList>
            <consortium name="The Broad Institute Genomics Platform"/>
            <consortium name="The Broad Institute Genome Sequencing Center for Infectious Disease"/>
            <person name="Wu L."/>
            <person name="Ma J."/>
        </authorList>
    </citation>
    <scope>NUCLEOTIDE SEQUENCE [LARGE SCALE GENOMIC DNA]</scope>
    <source>
        <strain evidence="3">KCTC 42808</strain>
    </source>
</reference>
<dbReference type="Proteomes" id="UP001597467">
    <property type="component" value="Unassembled WGS sequence"/>
</dbReference>
<dbReference type="RefSeq" id="WP_379901951.1">
    <property type="nucleotide sequence ID" value="NZ_JBHULM010000007.1"/>
</dbReference>